<sequence length="111" mass="12023">MAYDEELAERIRDLIEPGPTVAERKMFGGLSFLVGGNMALAVSGKGGLLIRVGPELGARLIDDDGVQQAVMGSREMTGWVLVSAAHLEDDTRLREWVGRGVEFARSLPPKD</sequence>
<name>A0A4U8VZS2_9NOCA</name>
<reference evidence="2 3" key="1">
    <citation type="submission" date="2019-02" db="EMBL/GenBank/DDBJ databases">
        <authorList>
            <consortium name="Pathogen Informatics"/>
        </authorList>
    </citation>
    <scope>NUCLEOTIDE SEQUENCE [LARGE SCALE GENOMIC DNA]</scope>
    <source>
        <strain evidence="2 3">3012STDY6756504</strain>
    </source>
</reference>
<dbReference type="Pfam" id="PF04993">
    <property type="entry name" value="TfoX_N"/>
    <property type="match status" value="1"/>
</dbReference>
<dbReference type="Proteomes" id="UP000290439">
    <property type="component" value="Chromosome"/>
</dbReference>
<dbReference type="AlphaFoldDB" id="A0A4U8VZS2"/>
<dbReference type="InterPro" id="IPR007076">
    <property type="entry name" value="TfoX_N"/>
</dbReference>
<dbReference type="Gene3D" id="3.30.1460.30">
    <property type="entry name" value="YgaC/TfoX-N like chaperone"/>
    <property type="match status" value="1"/>
</dbReference>
<feature type="domain" description="TfoX N-terminal" evidence="1">
    <location>
        <begin position="14"/>
        <end position="104"/>
    </location>
</feature>
<evidence type="ECO:0000259" key="1">
    <source>
        <dbReference type="Pfam" id="PF04993"/>
    </source>
</evidence>
<protein>
    <submittedName>
        <fullName evidence="2">Regulator of competence-specific genes</fullName>
    </submittedName>
</protein>
<dbReference type="EMBL" id="LR215973">
    <property type="protein sequence ID" value="VFA99236.1"/>
    <property type="molecule type" value="Genomic_DNA"/>
</dbReference>
<dbReference type="SUPFAM" id="SSF159894">
    <property type="entry name" value="YgaC/TfoX-N like"/>
    <property type="match status" value="1"/>
</dbReference>
<proteinExistence type="predicted"/>
<dbReference type="RefSeq" id="WP_130917528.1">
    <property type="nucleotide sequence ID" value="NZ_LR215973.1"/>
</dbReference>
<accession>A0A4U8VZS2</accession>
<evidence type="ECO:0000313" key="2">
    <source>
        <dbReference type="EMBL" id="VFA99236.1"/>
    </source>
</evidence>
<organism evidence="2 3">
    <name type="scientific">Nocardia cyriacigeorgica</name>
    <dbReference type="NCBI Taxonomy" id="135487"/>
    <lineage>
        <taxon>Bacteria</taxon>
        <taxon>Bacillati</taxon>
        <taxon>Actinomycetota</taxon>
        <taxon>Actinomycetes</taxon>
        <taxon>Mycobacteriales</taxon>
        <taxon>Nocardiaceae</taxon>
        <taxon>Nocardia</taxon>
    </lineage>
</organism>
<gene>
    <name evidence="2" type="ORF">NCTC10797_03019</name>
</gene>
<evidence type="ECO:0000313" key="3">
    <source>
        <dbReference type="Proteomes" id="UP000290439"/>
    </source>
</evidence>